<comment type="caution">
    <text evidence="1">The sequence shown here is derived from an EMBL/GenBank/DDBJ whole genome shotgun (WGS) entry which is preliminary data.</text>
</comment>
<reference evidence="1 2" key="1">
    <citation type="journal article" date="2015" name="BMC Genomics">
        <title>Insights from the genome of Ophiocordyceps polyrhachis-furcata to pathogenicity and host specificity in insect fungi.</title>
        <authorList>
            <person name="Wichadakul D."/>
            <person name="Kobmoo N."/>
            <person name="Ingsriswang S."/>
            <person name="Tangphatsornruang S."/>
            <person name="Chantasingh D."/>
            <person name="Luangsa-ard J.J."/>
            <person name="Eurwilaichitr L."/>
        </authorList>
    </citation>
    <scope>NUCLEOTIDE SEQUENCE [LARGE SCALE GENOMIC DNA]</scope>
    <source>
        <strain evidence="1 2">BCC 54312</strain>
    </source>
</reference>
<keyword evidence="2" id="KW-1185">Reference proteome</keyword>
<evidence type="ECO:0000313" key="2">
    <source>
        <dbReference type="Proteomes" id="UP000253664"/>
    </source>
</evidence>
<gene>
    <name evidence="1" type="ORF">L249_7366</name>
</gene>
<evidence type="ECO:0000313" key="1">
    <source>
        <dbReference type="EMBL" id="RCI11170.1"/>
    </source>
</evidence>
<protein>
    <submittedName>
        <fullName evidence="1">Uncharacterized protein</fullName>
    </submittedName>
</protein>
<proteinExistence type="predicted"/>
<dbReference type="Proteomes" id="UP000253664">
    <property type="component" value="Unassembled WGS sequence"/>
</dbReference>
<dbReference type="EMBL" id="LKCN02000010">
    <property type="protein sequence ID" value="RCI11170.1"/>
    <property type="molecule type" value="Genomic_DNA"/>
</dbReference>
<name>A0A367L9R3_9HYPO</name>
<accession>A0A367L9R3</accession>
<organism evidence="1 2">
    <name type="scientific">Ophiocordyceps polyrhachis-furcata BCC 54312</name>
    <dbReference type="NCBI Taxonomy" id="1330021"/>
    <lineage>
        <taxon>Eukaryota</taxon>
        <taxon>Fungi</taxon>
        <taxon>Dikarya</taxon>
        <taxon>Ascomycota</taxon>
        <taxon>Pezizomycotina</taxon>
        <taxon>Sordariomycetes</taxon>
        <taxon>Hypocreomycetidae</taxon>
        <taxon>Hypocreales</taxon>
        <taxon>Ophiocordycipitaceae</taxon>
        <taxon>Ophiocordyceps</taxon>
    </lineage>
</organism>
<dbReference type="AlphaFoldDB" id="A0A367L9R3"/>
<sequence length="86" mass="9753">MGWALIPGAAAIAVAEEFVADLTTAAQAITLKYNLSMQEMAHANKISEAVHNRMNTVARNCDTWQEDCHYRRIFLSWHNVRHTNIL</sequence>